<reference evidence="3" key="1">
    <citation type="submission" date="2010-11" db="EMBL/GenBank/DDBJ databases">
        <title>The complete sequence of chromosome of Oceanithermus profundus DSM 14977.</title>
        <authorList>
            <consortium name="US DOE Joint Genome Institute (JGI-PGF)"/>
            <person name="Lucas S."/>
            <person name="Copeland A."/>
            <person name="Lapidus A."/>
            <person name="Bruce D."/>
            <person name="Goodwin L."/>
            <person name="Pitluck S."/>
            <person name="Kyrpides N."/>
            <person name="Mavromatis K."/>
            <person name="Pagani I."/>
            <person name="Ivanova N."/>
            <person name="Zhang X."/>
            <person name="Brettin T."/>
            <person name="Detter J.C."/>
            <person name="Tapia R."/>
            <person name="Han C."/>
            <person name="Land M."/>
            <person name="Hauser L."/>
            <person name="Markowitz V."/>
            <person name="Cheng J.-F."/>
            <person name="Hugenholtz P."/>
            <person name="Woyke T."/>
            <person name="Wu D."/>
            <person name="Tindall B."/>
            <person name="Faehnrich R."/>
            <person name="Brambilla E."/>
            <person name="Klenk H.-P."/>
            <person name="Eisen J.A."/>
        </authorList>
    </citation>
    <scope>NUCLEOTIDE SEQUENCE [LARGE SCALE GENOMIC DNA]</scope>
    <source>
        <strain evidence="3">DSM 14977 / NBRC 100410 / VKM B-2274 / 506</strain>
    </source>
</reference>
<dbReference type="SUPFAM" id="SSF46785">
    <property type="entry name" value="Winged helix' DNA-binding domain"/>
    <property type="match status" value="1"/>
</dbReference>
<dbReference type="CDD" id="cd00090">
    <property type="entry name" value="HTH_ARSR"/>
    <property type="match status" value="1"/>
</dbReference>
<proteinExistence type="predicted"/>
<organism evidence="2 3">
    <name type="scientific">Oceanithermus profundus (strain DSM 14977 / NBRC 100410 / VKM B-2274 / 506)</name>
    <dbReference type="NCBI Taxonomy" id="670487"/>
    <lineage>
        <taxon>Bacteria</taxon>
        <taxon>Thermotogati</taxon>
        <taxon>Deinococcota</taxon>
        <taxon>Deinococci</taxon>
        <taxon>Thermales</taxon>
        <taxon>Thermaceae</taxon>
        <taxon>Oceanithermus</taxon>
    </lineage>
</organism>
<dbReference type="STRING" id="670487.Ocepr_1359"/>
<name>E4U8Y5_OCEP5</name>
<dbReference type="InterPro" id="IPR036390">
    <property type="entry name" value="WH_DNA-bd_sf"/>
</dbReference>
<dbReference type="AlphaFoldDB" id="E4U8Y5"/>
<dbReference type="Gene3D" id="1.10.10.10">
    <property type="entry name" value="Winged helix-like DNA-binding domain superfamily/Winged helix DNA-binding domain"/>
    <property type="match status" value="1"/>
</dbReference>
<dbReference type="eggNOG" id="COG0640">
    <property type="taxonomic scope" value="Bacteria"/>
</dbReference>
<dbReference type="HOGENOM" id="CLU_142189_1_0_0"/>
<dbReference type="PANTHER" id="PTHR37318">
    <property type="entry name" value="BSL7504 PROTEIN"/>
    <property type="match status" value="1"/>
</dbReference>
<evidence type="ECO:0000259" key="1">
    <source>
        <dbReference type="Pfam" id="PF13601"/>
    </source>
</evidence>
<evidence type="ECO:0000313" key="2">
    <source>
        <dbReference type="EMBL" id="ADR36815.1"/>
    </source>
</evidence>
<dbReference type="PANTHER" id="PTHR37318:SF1">
    <property type="entry name" value="BSL7504 PROTEIN"/>
    <property type="match status" value="1"/>
</dbReference>
<keyword evidence="3" id="KW-1185">Reference proteome</keyword>
<dbReference type="KEGG" id="opr:Ocepr_1359"/>
<accession>E4U8Y5</accession>
<sequence>MRFDELIHQPTRLKIMAYLTGLGSEAQVEFGTLQRELGLTEGNLSRHLAKLEEAGYLRIEKGYAKKRPRTWIRLTGAGRDALQGHLAALEELARTARYPGAAGREKR</sequence>
<dbReference type="OrthoDB" id="9800369at2"/>
<dbReference type="Pfam" id="PF13601">
    <property type="entry name" value="HTH_34"/>
    <property type="match status" value="1"/>
</dbReference>
<gene>
    <name evidence="2" type="ordered locus">Ocepr_1359</name>
</gene>
<dbReference type="RefSeq" id="WP_013457985.1">
    <property type="nucleotide sequence ID" value="NC_014761.1"/>
</dbReference>
<dbReference type="Proteomes" id="UP000008722">
    <property type="component" value="Chromosome"/>
</dbReference>
<evidence type="ECO:0000313" key="3">
    <source>
        <dbReference type="Proteomes" id="UP000008722"/>
    </source>
</evidence>
<protein>
    <submittedName>
        <fullName evidence="2">Transcriptional regulator</fullName>
    </submittedName>
</protein>
<reference evidence="2 3" key="2">
    <citation type="journal article" date="2011" name="Stand. Genomic Sci.">
        <title>Complete genome sequence of Oceanithermus profundus type strain (506).</title>
        <authorList>
            <person name="Pati A."/>
            <person name="Zhang X."/>
            <person name="Lapidus A."/>
            <person name="Nolan M."/>
            <person name="Lucas S."/>
            <person name="Del Rio T.G."/>
            <person name="Tice H."/>
            <person name="Cheng J.F."/>
            <person name="Tapia R."/>
            <person name="Han C."/>
            <person name="Goodwin L."/>
            <person name="Pitluck S."/>
            <person name="Liolios K."/>
            <person name="Pagani I."/>
            <person name="Ivanova N."/>
            <person name="Mavromatis K."/>
            <person name="Chen A."/>
            <person name="Palaniappan K."/>
            <person name="Hauser L."/>
            <person name="Jeffries C.D."/>
            <person name="Brambilla E.M."/>
            <person name="Rohl A."/>
            <person name="Mwirichia R."/>
            <person name="Rohde M."/>
            <person name="Tindall B.J."/>
            <person name="Sikorski J."/>
            <person name="Wirth R."/>
            <person name="Goker M."/>
            <person name="Woyke T."/>
            <person name="Detter J.C."/>
            <person name="Bristow J."/>
            <person name="Eisen J.A."/>
            <person name="Markowitz V."/>
            <person name="Hugenholtz P."/>
            <person name="Kyrpides N.C."/>
            <person name="Klenk H.P."/>
            <person name="Land M."/>
        </authorList>
    </citation>
    <scope>NUCLEOTIDE SEQUENCE [LARGE SCALE GENOMIC DNA]</scope>
    <source>
        <strain evidence="3">DSM 14977 / NBRC 100410 / VKM B-2274 / 506</strain>
    </source>
</reference>
<dbReference type="InterPro" id="IPR027395">
    <property type="entry name" value="WH_DNA-bd_dom"/>
</dbReference>
<feature type="domain" description="Winged helix DNA-binding" evidence="1">
    <location>
        <begin position="12"/>
        <end position="92"/>
    </location>
</feature>
<dbReference type="InterPro" id="IPR036388">
    <property type="entry name" value="WH-like_DNA-bd_sf"/>
</dbReference>
<dbReference type="EMBL" id="CP002361">
    <property type="protein sequence ID" value="ADR36815.1"/>
    <property type="molecule type" value="Genomic_DNA"/>
</dbReference>
<dbReference type="InterPro" id="IPR011991">
    <property type="entry name" value="ArsR-like_HTH"/>
</dbReference>